<dbReference type="Proteomes" id="UP000257109">
    <property type="component" value="Unassembled WGS sequence"/>
</dbReference>
<dbReference type="EMBL" id="QJKJ01013252">
    <property type="protein sequence ID" value="RDX66835.1"/>
    <property type="molecule type" value="Genomic_DNA"/>
</dbReference>
<proteinExistence type="predicted"/>
<accession>A0A371ELA0</accession>
<keyword evidence="2" id="KW-1185">Reference proteome</keyword>
<comment type="caution">
    <text evidence="1">The sequence shown here is derived from an EMBL/GenBank/DDBJ whole genome shotgun (WGS) entry which is preliminary data.</text>
</comment>
<evidence type="ECO:0000313" key="1">
    <source>
        <dbReference type="EMBL" id="RDX66835.1"/>
    </source>
</evidence>
<dbReference type="OrthoDB" id="1749294at2759"/>
<feature type="non-terminal residue" evidence="1">
    <location>
        <position position="1"/>
    </location>
</feature>
<reference evidence="1" key="1">
    <citation type="submission" date="2018-05" db="EMBL/GenBank/DDBJ databases">
        <title>Draft genome of Mucuna pruriens seed.</title>
        <authorList>
            <person name="Nnadi N.E."/>
            <person name="Vos R."/>
            <person name="Hasami M.H."/>
            <person name="Devisetty U.K."/>
            <person name="Aguiy J.C."/>
        </authorList>
    </citation>
    <scope>NUCLEOTIDE SEQUENCE [LARGE SCALE GENOMIC DNA]</scope>
    <source>
        <strain evidence="1">JCA_2017</strain>
    </source>
</reference>
<evidence type="ECO:0000313" key="2">
    <source>
        <dbReference type="Proteomes" id="UP000257109"/>
    </source>
</evidence>
<organism evidence="1 2">
    <name type="scientific">Mucuna pruriens</name>
    <name type="common">Velvet bean</name>
    <name type="synonym">Dolichos pruriens</name>
    <dbReference type="NCBI Taxonomy" id="157652"/>
    <lineage>
        <taxon>Eukaryota</taxon>
        <taxon>Viridiplantae</taxon>
        <taxon>Streptophyta</taxon>
        <taxon>Embryophyta</taxon>
        <taxon>Tracheophyta</taxon>
        <taxon>Spermatophyta</taxon>
        <taxon>Magnoliopsida</taxon>
        <taxon>eudicotyledons</taxon>
        <taxon>Gunneridae</taxon>
        <taxon>Pentapetalae</taxon>
        <taxon>rosids</taxon>
        <taxon>fabids</taxon>
        <taxon>Fabales</taxon>
        <taxon>Fabaceae</taxon>
        <taxon>Papilionoideae</taxon>
        <taxon>50 kb inversion clade</taxon>
        <taxon>NPAAA clade</taxon>
        <taxon>indigoferoid/millettioid clade</taxon>
        <taxon>Phaseoleae</taxon>
        <taxon>Mucuna</taxon>
    </lineage>
</organism>
<dbReference type="AlphaFoldDB" id="A0A371ELA0"/>
<protein>
    <submittedName>
        <fullName evidence="1">Uncharacterized protein</fullName>
    </submittedName>
</protein>
<sequence>MDNSSFPKILEFKNKMPPDPQILRLKDWLSRYDFSVKHIKGKQNLIPDFLSRPEKTIQMITSTHSFPIIFMVKPSSKKAKTRQKPLSNKAKTCRFFPPGLTPTSHPDILEYEKSHYFYFIHETMKYKVTTPFMFNPNNLYGGEATLWAIWCKTVEYSIPIALRTKAAYDILMNPNKEDYLFWTLLEWFSPLNWWREELRRIINFEENRRIPYVNYPPLTSIIIFHRPYFQDPNGQIWWKNIAYFWGTFEDYPLDESNKVQLLQHLKEINSTGSSSSTVNPFPLNQFVPSSSNTQEAGLFKSTTEYYVPEEAQWVEYLSDLTDL</sequence>
<name>A0A371ELA0_MUCPR</name>
<gene>
    <name evidence="1" type="ORF">CR513_54360</name>
</gene>